<evidence type="ECO:0000313" key="2">
    <source>
        <dbReference type="EMBL" id="KAB2577947.1"/>
    </source>
</evidence>
<dbReference type="OrthoDB" id="3934906at2759"/>
<accession>A0A5N5DJN2</accession>
<dbReference type="AlphaFoldDB" id="A0A5N5DJN2"/>
<evidence type="ECO:0000313" key="3">
    <source>
        <dbReference type="Proteomes" id="UP000325902"/>
    </source>
</evidence>
<reference evidence="2 3" key="1">
    <citation type="journal article" date="2019" name="Sci. Rep.">
        <title>A multi-omics analysis of the grapevine pathogen Lasiodiplodia theobromae reveals that temperature affects the expression of virulence- and pathogenicity-related genes.</title>
        <authorList>
            <person name="Felix C."/>
            <person name="Meneses R."/>
            <person name="Goncalves M.F.M."/>
            <person name="Tilleman L."/>
            <person name="Duarte A.S."/>
            <person name="Jorrin-Novo J.V."/>
            <person name="Van de Peer Y."/>
            <person name="Deforce D."/>
            <person name="Van Nieuwerburgh F."/>
            <person name="Esteves A.C."/>
            <person name="Alves A."/>
        </authorList>
    </citation>
    <scope>NUCLEOTIDE SEQUENCE [LARGE SCALE GENOMIC DNA]</scope>
    <source>
        <strain evidence="2 3">LA-SOL3</strain>
    </source>
</reference>
<keyword evidence="3" id="KW-1185">Reference proteome</keyword>
<dbReference type="EMBL" id="VCHE01000014">
    <property type="protein sequence ID" value="KAB2577947.1"/>
    <property type="molecule type" value="Genomic_DNA"/>
</dbReference>
<organism evidence="2 3">
    <name type="scientific">Lasiodiplodia theobromae</name>
    <dbReference type="NCBI Taxonomy" id="45133"/>
    <lineage>
        <taxon>Eukaryota</taxon>
        <taxon>Fungi</taxon>
        <taxon>Dikarya</taxon>
        <taxon>Ascomycota</taxon>
        <taxon>Pezizomycotina</taxon>
        <taxon>Dothideomycetes</taxon>
        <taxon>Dothideomycetes incertae sedis</taxon>
        <taxon>Botryosphaeriales</taxon>
        <taxon>Botryosphaeriaceae</taxon>
        <taxon>Lasiodiplodia</taxon>
    </lineage>
</organism>
<feature type="region of interest" description="Disordered" evidence="1">
    <location>
        <begin position="1"/>
        <end position="28"/>
    </location>
</feature>
<name>A0A5N5DJN2_9PEZI</name>
<gene>
    <name evidence="2" type="ORF">DBV05_g3383</name>
</gene>
<protein>
    <submittedName>
        <fullName evidence="2">Uncharacterized protein</fullName>
    </submittedName>
</protein>
<proteinExistence type="predicted"/>
<evidence type="ECO:0000256" key="1">
    <source>
        <dbReference type="SAM" id="MobiDB-lite"/>
    </source>
</evidence>
<dbReference type="Proteomes" id="UP000325902">
    <property type="component" value="Unassembled WGS sequence"/>
</dbReference>
<sequence>MTMSSIGTIALRRSNSPSPPTAFPSPITVPKRVLPKLTSTTTFAYEPRPSSSSSFDFNSPSFSPAGFSIGTKTLKKQSSWASESSVATASSATMRSTTFDIPTSKWNVDSERVKSPGGYDKWGGFSCDVAHTSPKGFYVRSIEEFLGESTPTKRQR</sequence>
<comment type="caution">
    <text evidence="2">The sequence shown here is derived from an EMBL/GenBank/DDBJ whole genome shotgun (WGS) entry which is preliminary data.</text>
</comment>